<reference evidence="2" key="2">
    <citation type="journal article" date="2023" name="BMC Genomics">
        <title>Pest status, molecular evolution, and epigenetic factors derived from the genome assembly of Frankliniella fusca, a thysanopteran phytovirus vector.</title>
        <authorList>
            <person name="Catto M.A."/>
            <person name="Labadie P.E."/>
            <person name="Jacobson A.L."/>
            <person name="Kennedy G.G."/>
            <person name="Srinivasan R."/>
            <person name="Hunt B.G."/>
        </authorList>
    </citation>
    <scope>NUCLEOTIDE SEQUENCE</scope>
    <source>
        <strain evidence="2">PL_HMW_Pooled</strain>
    </source>
</reference>
<gene>
    <name evidence="2" type="ORF">KUF71_023036</name>
</gene>
<sequence>AAAAAAAATAHIAEEAVQRGRAREPGAAPGAGAAPRAAGRAEATAPLLAALLEGQGHHVARGGHRERRLLLPGVARAGVGGVVAVLHMEAALLLVPRGALPLCRPRVTLCCAGDAGVSHSRRTTAPSRPDDAAYVPHPRRMDCRPDDEDVPRLQGATAPSPG</sequence>
<evidence type="ECO:0000256" key="1">
    <source>
        <dbReference type="SAM" id="MobiDB-lite"/>
    </source>
</evidence>
<dbReference type="GO" id="GO:0016301">
    <property type="term" value="F:kinase activity"/>
    <property type="evidence" value="ECO:0007669"/>
    <property type="project" value="UniProtKB-KW"/>
</dbReference>
<evidence type="ECO:0000313" key="3">
    <source>
        <dbReference type="Proteomes" id="UP001219518"/>
    </source>
</evidence>
<accession>A0AAE1LCD8</accession>
<organism evidence="2 3">
    <name type="scientific">Frankliniella fusca</name>
    <dbReference type="NCBI Taxonomy" id="407009"/>
    <lineage>
        <taxon>Eukaryota</taxon>
        <taxon>Metazoa</taxon>
        <taxon>Ecdysozoa</taxon>
        <taxon>Arthropoda</taxon>
        <taxon>Hexapoda</taxon>
        <taxon>Insecta</taxon>
        <taxon>Pterygota</taxon>
        <taxon>Neoptera</taxon>
        <taxon>Paraneoptera</taxon>
        <taxon>Thysanoptera</taxon>
        <taxon>Terebrantia</taxon>
        <taxon>Thripoidea</taxon>
        <taxon>Thripidae</taxon>
        <taxon>Frankliniella</taxon>
    </lineage>
</organism>
<keyword evidence="2" id="KW-0418">Kinase</keyword>
<dbReference type="AlphaFoldDB" id="A0AAE1LCD8"/>
<name>A0AAE1LCD8_9NEOP</name>
<feature type="region of interest" description="Disordered" evidence="1">
    <location>
        <begin position="15"/>
        <end position="39"/>
    </location>
</feature>
<proteinExistence type="predicted"/>
<feature type="compositionally biased region" description="Basic and acidic residues" evidence="1">
    <location>
        <begin position="15"/>
        <end position="24"/>
    </location>
</feature>
<keyword evidence="3" id="KW-1185">Reference proteome</keyword>
<dbReference type="EMBL" id="JAHWGI010000331">
    <property type="protein sequence ID" value="KAK3913579.1"/>
    <property type="molecule type" value="Genomic_DNA"/>
</dbReference>
<keyword evidence="2" id="KW-0808">Transferase</keyword>
<feature type="compositionally biased region" description="Low complexity" evidence="1">
    <location>
        <begin position="25"/>
        <end position="39"/>
    </location>
</feature>
<dbReference type="Proteomes" id="UP001219518">
    <property type="component" value="Unassembled WGS sequence"/>
</dbReference>
<comment type="caution">
    <text evidence="2">The sequence shown here is derived from an EMBL/GenBank/DDBJ whole genome shotgun (WGS) entry which is preliminary data.</text>
</comment>
<evidence type="ECO:0000313" key="2">
    <source>
        <dbReference type="EMBL" id="KAK3913579.1"/>
    </source>
</evidence>
<protein>
    <submittedName>
        <fullName evidence="2">Serine/threonine-protein kinase WNK2</fullName>
    </submittedName>
</protein>
<feature type="non-terminal residue" evidence="2">
    <location>
        <position position="1"/>
    </location>
</feature>
<reference evidence="2" key="1">
    <citation type="submission" date="2021-07" db="EMBL/GenBank/DDBJ databases">
        <authorList>
            <person name="Catto M.A."/>
            <person name="Jacobson A."/>
            <person name="Kennedy G."/>
            <person name="Labadie P."/>
            <person name="Hunt B.G."/>
            <person name="Srinivasan R."/>
        </authorList>
    </citation>
    <scope>NUCLEOTIDE SEQUENCE</scope>
    <source>
        <strain evidence="2">PL_HMW_Pooled</strain>
        <tissue evidence="2">Head</tissue>
    </source>
</reference>
<feature type="region of interest" description="Disordered" evidence="1">
    <location>
        <begin position="116"/>
        <end position="162"/>
    </location>
</feature>